<proteinExistence type="predicted"/>
<dbReference type="Proteomes" id="UP001227268">
    <property type="component" value="Unassembled WGS sequence"/>
</dbReference>
<name>A0ACC2UZY4_9TREE</name>
<comment type="caution">
    <text evidence="1">The sequence shown here is derived from an EMBL/GenBank/DDBJ whole genome shotgun (WGS) entry which is preliminary data.</text>
</comment>
<protein>
    <submittedName>
        <fullName evidence="1">Uncharacterized protein</fullName>
    </submittedName>
</protein>
<evidence type="ECO:0000313" key="1">
    <source>
        <dbReference type="EMBL" id="KAJ9092542.1"/>
    </source>
</evidence>
<organism evidence="1 2">
    <name type="scientific">Naganishia friedmannii</name>
    <dbReference type="NCBI Taxonomy" id="89922"/>
    <lineage>
        <taxon>Eukaryota</taxon>
        <taxon>Fungi</taxon>
        <taxon>Dikarya</taxon>
        <taxon>Basidiomycota</taxon>
        <taxon>Agaricomycotina</taxon>
        <taxon>Tremellomycetes</taxon>
        <taxon>Filobasidiales</taxon>
        <taxon>Filobasidiaceae</taxon>
        <taxon>Naganishia</taxon>
    </lineage>
</organism>
<evidence type="ECO:0000313" key="2">
    <source>
        <dbReference type="Proteomes" id="UP001227268"/>
    </source>
</evidence>
<accession>A0ACC2UZY4</accession>
<gene>
    <name evidence="1" type="ORF">QFC21_006773</name>
</gene>
<dbReference type="EMBL" id="JASBWT010000037">
    <property type="protein sequence ID" value="KAJ9092542.1"/>
    <property type="molecule type" value="Genomic_DNA"/>
</dbReference>
<reference evidence="1" key="1">
    <citation type="submission" date="2023-04" db="EMBL/GenBank/DDBJ databases">
        <title>Draft Genome sequencing of Naganishia species isolated from polar environments using Oxford Nanopore Technology.</title>
        <authorList>
            <person name="Leo P."/>
            <person name="Venkateswaran K."/>
        </authorList>
    </citation>
    <scope>NUCLEOTIDE SEQUENCE</scope>
    <source>
        <strain evidence="1">MNA-CCFEE 5423</strain>
    </source>
</reference>
<sequence length="168" mass="18054">MKAINNELTIANDMRLQEVLQVPTKQEIAPPVTPQAYDPVATVNTCAVFHSMFPPEVEEEPVVAASPVDWTYRPTVEEMLAVAASGAVALPHPLSVASSPAAYGAGYRAQPRLRFRTESAGGGRTGGTEGQPETDAENIWDTDAYAGREEGHTQSQAVLPWKSHWALG</sequence>
<keyword evidence="2" id="KW-1185">Reference proteome</keyword>